<accession>A0A0N4UHY3</accession>
<dbReference type="Proteomes" id="UP000038040">
    <property type="component" value="Unplaced"/>
</dbReference>
<dbReference type="Pfam" id="PF22897">
    <property type="entry name" value="TIL_2"/>
    <property type="match status" value="6"/>
</dbReference>
<keyword evidence="4" id="KW-1185">Reference proteome</keyword>
<feature type="domain" description="TIL-like" evidence="1">
    <location>
        <begin position="153"/>
        <end position="197"/>
    </location>
</feature>
<protein>
    <recommendedName>
        <fullName evidence="1">TIL-like domain-containing protein</fullName>
    </recommendedName>
</protein>
<name>A0A0N4UHY3_DRAME</name>
<dbReference type="InterPro" id="IPR054450">
    <property type="entry name" value="TIL-like_dom"/>
</dbReference>
<gene>
    <name evidence="2" type="ORF">DME_LOCUS1659</name>
</gene>
<dbReference type="EMBL" id="UYYG01000027">
    <property type="protein sequence ID" value="VDN51686.1"/>
    <property type="molecule type" value="Genomic_DNA"/>
</dbReference>
<reference evidence="5" key="1">
    <citation type="submission" date="2017-02" db="UniProtKB">
        <authorList>
            <consortium name="WormBaseParasite"/>
        </authorList>
    </citation>
    <scope>IDENTIFICATION</scope>
</reference>
<feature type="domain" description="TIL-like" evidence="1">
    <location>
        <begin position="458"/>
        <end position="504"/>
    </location>
</feature>
<evidence type="ECO:0000313" key="5">
    <source>
        <dbReference type="WBParaSite" id="DME_0000718801-mRNA-1"/>
    </source>
</evidence>
<evidence type="ECO:0000259" key="1">
    <source>
        <dbReference type="Pfam" id="PF22897"/>
    </source>
</evidence>
<feature type="domain" description="TIL-like" evidence="1">
    <location>
        <begin position="238"/>
        <end position="277"/>
    </location>
</feature>
<sequence>MCFIDFAAAFNSIDSGALEDDGTLWYPRKDHSTLRPIFYGRRSIVIIGNKVIVNEAFKLGELLEDRGCRLTDVSCGDKLMFRPIKKRSYSNAHKSPLTVKCIQRCSCRNSNHIEKNGKCIRQMDTMKDGKANKCKMESCKVNEIVLDTGCHLTGHKCGVNMVFRTISEERNDSLALWYCVQRCSCEREEFVAKTFHCERAKIQLKSDMVTNEYLQWYYEGGYYKPGKIVFDYGCALTGRECGANMIFVRQRNDTDYCIQICKCINDDYIESDGQSIERFTSKGRRKLIEVGHIFGDFGCFSTNTACGTNMIFRPFIHFYNITDSISHEKCLQRCSCINDKYVEENKQCIERTQNLNSLNEVNMGCQLSGQKCGVNMYFIPFAVNLSANICTQHCHCDNELFVLNGEQCINRNNLFSSTLENNISESKGREEEHNSLNCLYGNCLLSQEILDYGCKLDGQPCGPNMTFRLIDKEELGDKEILGVKCTAICECASEFYENEGRCMKMDQ</sequence>
<dbReference type="WBParaSite" id="DME_0000718801-mRNA-1">
    <property type="protein sequence ID" value="DME_0000718801-mRNA-1"/>
    <property type="gene ID" value="DME_0000718801"/>
</dbReference>
<feature type="domain" description="TIL-like" evidence="1">
    <location>
        <begin position="100"/>
        <end position="122"/>
    </location>
</feature>
<reference evidence="2 4" key="2">
    <citation type="submission" date="2018-11" db="EMBL/GenBank/DDBJ databases">
        <authorList>
            <consortium name="Pathogen Informatics"/>
        </authorList>
    </citation>
    <scope>NUCLEOTIDE SEQUENCE [LARGE SCALE GENOMIC DNA]</scope>
</reference>
<evidence type="ECO:0000313" key="3">
    <source>
        <dbReference type="Proteomes" id="UP000038040"/>
    </source>
</evidence>
<feature type="domain" description="TIL-like" evidence="1">
    <location>
        <begin position="369"/>
        <end position="410"/>
    </location>
</feature>
<evidence type="ECO:0000313" key="2">
    <source>
        <dbReference type="EMBL" id="VDN51686.1"/>
    </source>
</evidence>
<organism evidence="3 5">
    <name type="scientific">Dracunculus medinensis</name>
    <name type="common">Guinea worm</name>
    <dbReference type="NCBI Taxonomy" id="318479"/>
    <lineage>
        <taxon>Eukaryota</taxon>
        <taxon>Metazoa</taxon>
        <taxon>Ecdysozoa</taxon>
        <taxon>Nematoda</taxon>
        <taxon>Chromadorea</taxon>
        <taxon>Rhabditida</taxon>
        <taxon>Spirurina</taxon>
        <taxon>Dracunculoidea</taxon>
        <taxon>Dracunculidae</taxon>
        <taxon>Dracunculus</taxon>
    </lineage>
</organism>
<dbReference type="AlphaFoldDB" id="A0A0N4UHY3"/>
<feature type="domain" description="TIL-like" evidence="1">
    <location>
        <begin position="306"/>
        <end position="350"/>
    </location>
</feature>
<evidence type="ECO:0000313" key="4">
    <source>
        <dbReference type="Proteomes" id="UP000274756"/>
    </source>
</evidence>
<proteinExistence type="predicted"/>
<dbReference type="Proteomes" id="UP000274756">
    <property type="component" value="Unassembled WGS sequence"/>
</dbReference>